<evidence type="ECO:0000313" key="8">
    <source>
        <dbReference type="Ensembl" id="ENSCLMP00005019999.1"/>
    </source>
</evidence>
<keyword evidence="3" id="KW-0547">Nucleotide-binding</keyword>
<feature type="region of interest" description="Disordered" evidence="6">
    <location>
        <begin position="1"/>
        <end position="30"/>
    </location>
</feature>
<protein>
    <recommendedName>
        <fullName evidence="7">Protein kinase domain-containing protein</fullName>
    </recommendedName>
</protein>
<reference evidence="8" key="2">
    <citation type="submission" date="2025-09" db="UniProtKB">
        <authorList>
            <consortium name="Ensembl"/>
        </authorList>
    </citation>
    <scope>IDENTIFICATION</scope>
</reference>
<evidence type="ECO:0000256" key="6">
    <source>
        <dbReference type="SAM" id="MobiDB-lite"/>
    </source>
</evidence>
<dbReference type="Gene3D" id="1.10.510.10">
    <property type="entry name" value="Transferase(Phosphotransferase) domain 1"/>
    <property type="match status" value="1"/>
</dbReference>
<evidence type="ECO:0000256" key="1">
    <source>
        <dbReference type="ARBA" id="ARBA00022527"/>
    </source>
</evidence>
<dbReference type="SMART" id="SM00220">
    <property type="entry name" value="S_TKc"/>
    <property type="match status" value="1"/>
</dbReference>
<keyword evidence="9" id="KW-1185">Reference proteome</keyword>
<name>A0A8C2XKB4_CYCLU</name>
<dbReference type="GeneTree" id="ENSGT00940000166969"/>
<keyword evidence="5" id="KW-0067">ATP-binding</keyword>
<dbReference type="PANTHER" id="PTHR24342">
    <property type="entry name" value="SERINE/THREONINE-PROTEIN KINASE 17"/>
    <property type="match status" value="1"/>
</dbReference>
<dbReference type="GO" id="GO:0035556">
    <property type="term" value="P:intracellular signal transduction"/>
    <property type="evidence" value="ECO:0007669"/>
    <property type="project" value="TreeGrafter"/>
</dbReference>
<dbReference type="InterPro" id="IPR008271">
    <property type="entry name" value="Ser/Thr_kinase_AS"/>
</dbReference>
<dbReference type="Ensembl" id="ENSCLMT00005021029.1">
    <property type="protein sequence ID" value="ENSCLMP00005019999.1"/>
    <property type="gene ID" value="ENSCLMG00005010003.1"/>
</dbReference>
<dbReference type="AlphaFoldDB" id="A0A8C2XKB4"/>
<accession>A0A8C2XKB4</accession>
<dbReference type="Pfam" id="PF00069">
    <property type="entry name" value="Pkinase"/>
    <property type="match status" value="1"/>
</dbReference>
<dbReference type="InterPro" id="IPR011009">
    <property type="entry name" value="Kinase-like_dom_sf"/>
</dbReference>
<keyword evidence="1" id="KW-0723">Serine/threonine-protein kinase</keyword>
<keyword evidence="2" id="KW-0808">Transferase</keyword>
<evidence type="ECO:0000256" key="2">
    <source>
        <dbReference type="ARBA" id="ARBA00022679"/>
    </source>
</evidence>
<evidence type="ECO:0000256" key="5">
    <source>
        <dbReference type="ARBA" id="ARBA00022840"/>
    </source>
</evidence>
<dbReference type="GO" id="GO:0004674">
    <property type="term" value="F:protein serine/threonine kinase activity"/>
    <property type="evidence" value="ECO:0007669"/>
    <property type="project" value="UniProtKB-KW"/>
</dbReference>
<evidence type="ECO:0000313" key="9">
    <source>
        <dbReference type="Proteomes" id="UP000694565"/>
    </source>
</evidence>
<dbReference type="GO" id="GO:0005524">
    <property type="term" value="F:ATP binding"/>
    <property type="evidence" value="ECO:0007669"/>
    <property type="project" value="UniProtKB-KW"/>
</dbReference>
<dbReference type="Proteomes" id="UP000694565">
    <property type="component" value="Unplaced"/>
</dbReference>
<dbReference type="PROSITE" id="PS00108">
    <property type="entry name" value="PROTEIN_KINASE_ST"/>
    <property type="match status" value="1"/>
</dbReference>
<evidence type="ECO:0000256" key="3">
    <source>
        <dbReference type="ARBA" id="ARBA00022741"/>
    </source>
</evidence>
<feature type="domain" description="Protein kinase" evidence="7">
    <location>
        <begin position="27"/>
        <end position="275"/>
    </location>
</feature>
<dbReference type="GO" id="GO:0043065">
    <property type="term" value="P:positive regulation of apoptotic process"/>
    <property type="evidence" value="ECO:0007669"/>
    <property type="project" value="TreeGrafter"/>
</dbReference>
<reference evidence="8" key="1">
    <citation type="submission" date="2025-08" db="UniProtKB">
        <authorList>
            <consortium name="Ensembl"/>
        </authorList>
    </citation>
    <scope>IDENTIFICATION</scope>
</reference>
<dbReference type="PANTHER" id="PTHR24342:SF21">
    <property type="entry name" value="TRIO RHO GUANINE NUCLEOTIDE EXCHANGE FACTOR"/>
    <property type="match status" value="1"/>
</dbReference>
<dbReference type="Gene3D" id="3.30.200.20">
    <property type="entry name" value="Phosphorylase Kinase, domain 1"/>
    <property type="match status" value="1"/>
</dbReference>
<evidence type="ECO:0000259" key="7">
    <source>
        <dbReference type="PROSITE" id="PS50011"/>
    </source>
</evidence>
<keyword evidence="4" id="KW-0418">Kinase</keyword>
<proteinExistence type="predicted"/>
<dbReference type="PROSITE" id="PS50011">
    <property type="entry name" value="PROTEIN_KINASE_DOM"/>
    <property type="match status" value="1"/>
</dbReference>
<organism evidence="8 9">
    <name type="scientific">Cyclopterus lumpus</name>
    <name type="common">Lumpsucker</name>
    <dbReference type="NCBI Taxonomy" id="8103"/>
    <lineage>
        <taxon>Eukaryota</taxon>
        <taxon>Metazoa</taxon>
        <taxon>Chordata</taxon>
        <taxon>Craniata</taxon>
        <taxon>Vertebrata</taxon>
        <taxon>Euteleostomi</taxon>
        <taxon>Actinopterygii</taxon>
        <taxon>Neopterygii</taxon>
        <taxon>Teleostei</taxon>
        <taxon>Neoteleostei</taxon>
        <taxon>Acanthomorphata</taxon>
        <taxon>Eupercaria</taxon>
        <taxon>Perciformes</taxon>
        <taxon>Cottioidei</taxon>
        <taxon>Cottales</taxon>
        <taxon>Cyclopteridae</taxon>
        <taxon>Cyclopterus</taxon>
    </lineage>
</organism>
<evidence type="ECO:0000256" key="4">
    <source>
        <dbReference type="ARBA" id="ARBA00022777"/>
    </source>
</evidence>
<sequence>MFFLSSLESRNPPEAAQSERSADDGPVLDSSKLGEGGCGCVYAGYRREDNLPVSFSHVLSHTYRHTQSTVRKSHVDLLDWYIVDEELILVLERPMPAVDLSNYIESKGGHLKEKEVAFFIRETLEALQHLHTCRVVHLDLKPENIMVDLHSPTPGIKLIDLGDAVQLSAHRRYVHLLLGNPEFAAPELIRGTPVSVATDVWSVGVLAYVALSGVSPFLDESPEETCVNICRLDFCFPDEYFRDVSQVARDFVSSALQQDPRKRPSATSCLQHPWVGRGGAHGGEYSKTPLDTTRLEISI</sequence>
<dbReference type="GO" id="GO:0005634">
    <property type="term" value="C:nucleus"/>
    <property type="evidence" value="ECO:0007669"/>
    <property type="project" value="TreeGrafter"/>
</dbReference>
<dbReference type="SUPFAM" id="SSF56112">
    <property type="entry name" value="Protein kinase-like (PK-like)"/>
    <property type="match status" value="1"/>
</dbReference>
<dbReference type="InterPro" id="IPR000719">
    <property type="entry name" value="Prot_kinase_dom"/>
</dbReference>